<dbReference type="AlphaFoldDB" id="A0A2G4YU04"/>
<reference evidence="1 2" key="1">
    <citation type="submission" date="2017-10" db="EMBL/GenBank/DDBJ databases">
        <title>Frigbacter circumglobatus gen. nov. sp. nov., isolated from sediment cultured in situ.</title>
        <authorList>
            <person name="Zhao Z."/>
        </authorList>
    </citation>
    <scope>NUCLEOTIDE SEQUENCE [LARGE SCALE GENOMIC DNA]</scope>
    <source>
        <strain evidence="1 2">ZYL</strain>
    </source>
</reference>
<dbReference type="InParanoid" id="A0A2G4YU04"/>
<gene>
    <name evidence="1" type="ORF">CRD36_03855</name>
</gene>
<sequence length="110" mass="12531">MLLKVAKILLGAGIVMGLSACNKLDETHKDTIEYRLIKSFEGEKPELRQQITEVVNEAKADHYKSALNKLALISASHTLTREQKKAVDTIVRQLRYDMEEKIFTKQTSKQ</sequence>
<proteinExistence type="predicted"/>
<evidence type="ECO:0000313" key="2">
    <source>
        <dbReference type="Proteomes" id="UP000229730"/>
    </source>
</evidence>
<evidence type="ECO:0008006" key="3">
    <source>
        <dbReference type="Google" id="ProtNLM"/>
    </source>
</evidence>
<keyword evidence="2" id="KW-1185">Reference proteome</keyword>
<organism evidence="1 2">
    <name type="scientific">Paremcibacter congregatus</name>
    <dbReference type="NCBI Taxonomy" id="2043170"/>
    <lineage>
        <taxon>Bacteria</taxon>
        <taxon>Pseudomonadati</taxon>
        <taxon>Pseudomonadota</taxon>
        <taxon>Alphaproteobacteria</taxon>
        <taxon>Emcibacterales</taxon>
        <taxon>Emcibacteraceae</taxon>
        <taxon>Paremcibacter</taxon>
    </lineage>
</organism>
<dbReference type="PROSITE" id="PS51257">
    <property type="entry name" value="PROKAR_LIPOPROTEIN"/>
    <property type="match status" value="1"/>
</dbReference>
<dbReference type="RefSeq" id="WP_099471409.1">
    <property type="nucleotide sequence ID" value="NZ_CP041025.1"/>
</dbReference>
<dbReference type="OrthoDB" id="8481355at2"/>
<name>A0A2G4YU04_9PROT</name>
<comment type="caution">
    <text evidence="1">The sequence shown here is derived from an EMBL/GenBank/DDBJ whole genome shotgun (WGS) entry which is preliminary data.</text>
</comment>
<evidence type="ECO:0000313" key="1">
    <source>
        <dbReference type="EMBL" id="PHZ85824.1"/>
    </source>
</evidence>
<dbReference type="Proteomes" id="UP000229730">
    <property type="component" value="Unassembled WGS sequence"/>
</dbReference>
<dbReference type="EMBL" id="PDEM01000009">
    <property type="protein sequence ID" value="PHZ85824.1"/>
    <property type="molecule type" value="Genomic_DNA"/>
</dbReference>
<protein>
    <recommendedName>
        <fullName evidence="3">Lipoprotein</fullName>
    </recommendedName>
</protein>
<accession>A0A2G4YU04</accession>